<evidence type="ECO:0000259" key="4">
    <source>
        <dbReference type="PROSITE" id="PS50893"/>
    </source>
</evidence>
<dbReference type="InterPro" id="IPR003593">
    <property type="entry name" value="AAA+_ATPase"/>
</dbReference>
<dbReference type="PANTHER" id="PTHR43204">
    <property type="entry name" value="ABC TRANSPORTER I FAMILY MEMBER 6, CHLOROPLASTIC"/>
    <property type="match status" value="1"/>
</dbReference>
<dbReference type="SMART" id="SM00382">
    <property type="entry name" value="AAA"/>
    <property type="match status" value="1"/>
</dbReference>
<organism evidence="5 6">
    <name type="scientific">Corynebacterium felinum</name>
    <dbReference type="NCBI Taxonomy" id="131318"/>
    <lineage>
        <taxon>Bacteria</taxon>
        <taxon>Bacillati</taxon>
        <taxon>Actinomycetota</taxon>
        <taxon>Actinomycetes</taxon>
        <taxon>Mycobacteriales</taxon>
        <taxon>Corynebacteriaceae</taxon>
        <taxon>Corynebacterium</taxon>
    </lineage>
</organism>
<dbReference type="EMBL" id="JAVDYF010000001">
    <property type="protein sequence ID" value="MDR7355403.1"/>
    <property type="molecule type" value="Genomic_DNA"/>
</dbReference>
<proteinExistence type="inferred from homology"/>
<feature type="domain" description="ABC transporter" evidence="4">
    <location>
        <begin position="6"/>
        <end position="239"/>
    </location>
</feature>
<dbReference type="SUPFAM" id="SSF52540">
    <property type="entry name" value="P-loop containing nucleoside triphosphate hydrolases"/>
    <property type="match status" value="1"/>
</dbReference>
<dbReference type="InterPro" id="IPR010230">
    <property type="entry name" value="FeS-cluster_ATPase_SufC"/>
</dbReference>
<protein>
    <submittedName>
        <fullName evidence="5">Fe-S cluster assembly ATP-binding protein</fullName>
    </submittedName>
</protein>
<evidence type="ECO:0000313" key="5">
    <source>
        <dbReference type="EMBL" id="MDR7355403.1"/>
    </source>
</evidence>
<dbReference type="Gene3D" id="3.40.50.300">
    <property type="entry name" value="P-loop containing nucleotide triphosphate hydrolases"/>
    <property type="match status" value="1"/>
</dbReference>
<reference evidence="5 6" key="1">
    <citation type="submission" date="2023-07" db="EMBL/GenBank/DDBJ databases">
        <title>Sequencing the genomes of 1000 actinobacteria strains.</title>
        <authorList>
            <person name="Klenk H.-P."/>
        </authorList>
    </citation>
    <scope>NUCLEOTIDE SEQUENCE [LARGE SCALE GENOMIC DNA]</scope>
    <source>
        <strain evidence="5 6">DSM 44508</strain>
    </source>
</reference>
<keyword evidence="2" id="KW-0547">Nucleotide-binding</keyword>
<accession>A0ABU2B9Y6</accession>
<name>A0ABU2B9Y6_9CORY</name>
<gene>
    <name evidence="5" type="ORF">J2S37_001941</name>
</gene>
<dbReference type="PANTHER" id="PTHR43204:SF1">
    <property type="entry name" value="ABC TRANSPORTER I FAMILY MEMBER 6, CHLOROPLASTIC"/>
    <property type="match status" value="1"/>
</dbReference>
<dbReference type="GO" id="GO:0005524">
    <property type="term" value="F:ATP binding"/>
    <property type="evidence" value="ECO:0007669"/>
    <property type="project" value="UniProtKB-KW"/>
</dbReference>
<keyword evidence="3 5" id="KW-0067">ATP-binding</keyword>
<keyword evidence="6" id="KW-1185">Reference proteome</keyword>
<dbReference type="Pfam" id="PF00005">
    <property type="entry name" value="ABC_tran"/>
    <property type="match status" value="1"/>
</dbReference>
<comment type="caution">
    <text evidence="5">The sequence shown here is derived from an EMBL/GenBank/DDBJ whole genome shotgun (WGS) entry which is preliminary data.</text>
</comment>
<dbReference type="InterPro" id="IPR003439">
    <property type="entry name" value="ABC_transporter-like_ATP-bd"/>
</dbReference>
<evidence type="ECO:0000256" key="1">
    <source>
        <dbReference type="ARBA" id="ARBA00006216"/>
    </source>
</evidence>
<evidence type="ECO:0000256" key="2">
    <source>
        <dbReference type="ARBA" id="ARBA00022741"/>
    </source>
</evidence>
<dbReference type="Proteomes" id="UP001183619">
    <property type="component" value="Unassembled WGS sequence"/>
</dbReference>
<sequence>MSQPLLSVRNLSIAVEDRVICQDISFDIFPGECHILVGPNGSGKSTLLCGLMGISPFKIVEGTVTLQGVDIHELDIDERARLGMGLAFQRPPAIEGVTVRRLAHAIGADDRLDQVADLLSIGYLVDRDINSGFSGGETKRWEVAKLALHDASMCLFDEPESGVDLEHVGVVSQAINQLLETPTSSGEQRAVLAITHTGFILDQVNATRAHLMIDGRIVQTADPHELFDRIRRVGYQSASVNE</sequence>
<dbReference type="RefSeq" id="WP_277105447.1">
    <property type="nucleotide sequence ID" value="NZ_BAAAJS010000078.1"/>
</dbReference>
<comment type="similarity">
    <text evidence="1">Belongs to the ABC transporter superfamily. Ycf16 family.</text>
</comment>
<evidence type="ECO:0000313" key="6">
    <source>
        <dbReference type="Proteomes" id="UP001183619"/>
    </source>
</evidence>
<dbReference type="InterPro" id="IPR027417">
    <property type="entry name" value="P-loop_NTPase"/>
</dbReference>
<dbReference type="PROSITE" id="PS50893">
    <property type="entry name" value="ABC_TRANSPORTER_2"/>
    <property type="match status" value="1"/>
</dbReference>
<evidence type="ECO:0000256" key="3">
    <source>
        <dbReference type="ARBA" id="ARBA00022840"/>
    </source>
</evidence>